<reference evidence="2 3" key="1">
    <citation type="journal article" date="2016" name="Nat. Commun.">
        <title>Thousands of microbial genomes shed light on interconnected biogeochemical processes in an aquifer system.</title>
        <authorList>
            <person name="Anantharaman K."/>
            <person name="Brown C.T."/>
            <person name="Hug L.A."/>
            <person name="Sharon I."/>
            <person name="Castelle C.J."/>
            <person name="Probst A.J."/>
            <person name="Thomas B.C."/>
            <person name="Singh A."/>
            <person name="Wilkins M.J."/>
            <person name="Karaoz U."/>
            <person name="Brodie E.L."/>
            <person name="Williams K.H."/>
            <person name="Hubbard S.S."/>
            <person name="Banfield J.F."/>
        </authorList>
    </citation>
    <scope>NUCLEOTIDE SEQUENCE [LARGE SCALE GENOMIC DNA]</scope>
</reference>
<protein>
    <submittedName>
        <fullName evidence="2">Uncharacterized protein</fullName>
    </submittedName>
</protein>
<keyword evidence="1" id="KW-0175">Coiled coil</keyword>
<dbReference type="AlphaFoldDB" id="A0A1F6D9Q7"/>
<evidence type="ECO:0000313" key="3">
    <source>
        <dbReference type="Proteomes" id="UP000177958"/>
    </source>
</evidence>
<comment type="caution">
    <text evidence="2">The sequence shown here is derived from an EMBL/GenBank/DDBJ whole genome shotgun (WGS) entry which is preliminary data.</text>
</comment>
<dbReference type="Proteomes" id="UP000177958">
    <property type="component" value="Unassembled WGS sequence"/>
</dbReference>
<dbReference type="EMBL" id="MFKX01000006">
    <property type="protein sequence ID" value="OGG58174.1"/>
    <property type="molecule type" value="Genomic_DNA"/>
</dbReference>
<evidence type="ECO:0000256" key="1">
    <source>
        <dbReference type="SAM" id="Coils"/>
    </source>
</evidence>
<proteinExistence type="predicted"/>
<organism evidence="2 3">
    <name type="scientific">Candidatus Kaiserbacteria bacterium RIFCSPHIGHO2_01_FULL_55_17</name>
    <dbReference type="NCBI Taxonomy" id="1798484"/>
    <lineage>
        <taxon>Bacteria</taxon>
        <taxon>Candidatus Kaiseribacteriota</taxon>
    </lineage>
</organism>
<dbReference type="Gene3D" id="1.10.287.1490">
    <property type="match status" value="1"/>
</dbReference>
<name>A0A1F6D9Q7_9BACT</name>
<gene>
    <name evidence="2" type="ORF">A2853_01505</name>
</gene>
<accession>A0A1F6D9Q7</accession>
<evidence type="ECO:0000313" key="2">
    <source>
        <dbReference type="EMBL" id="OGG58174.1"/>
    </source>
</evidence>
<sequence length="94" mass="11264">MKKRKAKSRGKSETREILQIVNFIKDRMATREEVNEGFSEVRADLRDIRQELKDIKHRLDVLEDQFKNLKGVTKEIDELRDRVRTIEKQLAARR</sequence>
<feature type="coiled-coil region" evidence="1">
    <location>
        <begin position="38"/>
        <end position="89"/>
    </location>
</feature>